<dbReference type="Pfam" id="PF20151">
    <property type="entry name" value="DUF6533"/>
    <property type="match status" value="1"/>
</dbReference>
<feature type="domain" description="DUF6533" evidence="2">
    <location>
        <begin position="20"/>
        <end position="65"/>
    </location>
</feature>
<proteinExistence type="predicted"/>
<keyword evidence="1" id="KW-0812">Transmembrane</keyword>
<accession>A0A0H2R582</accession>
<gene>
    <name evidence="3" type="ORF">SCHPADRAFT_672607</name>
</gene>
<dbReference type="Proteomes" id="UP000053477">
    <property type="component" value="Unassembled WGS sequence"/>
</dbReference>
<evidence type="ECO:0000256" key="1">
    <source>
        <dbReference type="SAM" id="Phobius"/>
    </source>
</evidence>
<organism evidence="3 4">
    <name type="scientific">Schizopora paradoxa</name>
    <dbReference type="NCBI Taxonomy" id="27342"/>
    <lineage>
        <taxon>Eukaryota</taxon>
        <taxon>Fungi</taxon>
        <taxon>Dikarya</taxon>
        <taxon>Basidiomycota</taxon>
        <taxon>Agaricomycotina</taxon>
        <taxon>Agaricomycetes</taxon>
        <taxon>Hymenochaetales</taxon>
        <taxon>Schizoporaceae</taxon>
        <taxon>Schizopora</taxon>
    </lineage>
</organism>
<sequence length="312" mass="35197">MSSLVDLLVSIFWTVRIVQYIAITTISLVAYEYLIKLDDEIRYLWGRRVSFGGILMALCRYLPFVNVLTVIVDISMPDMDYEGCLMGYRAYSSFIFIEFTLSTLVLFTRAYAVWGGSWRILSILVIVFTGSSAGSFYALFLFLSNTDAPPLNLPTSCIFDIKNDDVWIALVVLVFCESLALGLLLIKSIEHARAMRYLSVNAPRRSILAVMTQDGIGYFACTLALTSANLVILERVTPDLRDFLFIIQGALSNILCSRLLFHVRAVNDSPSGTFANYSIHIDTLARSQLDQEIELSFWKRRDNISTMSSCRN</sequence>
<evidence type="ECO:0000259" key="2">
    <source>
        <dbReference type="Pfam" id="PF20151"/>
    </source>
</evidence>
<dbReference type="OrthoDB" id="3251775at2759"/>
<reference evidence="3 4" key="1">
    <citation type="submission" date="2015-04" db="EMBL/GenBank/DDBJ databases">
        <title>Complete genome sequence of Schizopora paradoxa KUC8140, a cosmopolitan wood degrader in East Asia.</title>
        <authorList>
            <consortium name="DOE Joint Genome Institute"/>
            <person name="Min B."/>
            <person name="Park H."/>
            <person name="Jang Y."/>
            <person name="Kim J.-J."/>
            <person name="Kim K.H."/>
            <person name="Pangilinan J."/>
            <person name="Lipzen A."/>
            <person name="Riley R."/>
            <person name="Grigoriev I.V."/>
            <person name="Spatafora J.W."/>
            <person name="Choi I.-G."/>
        </authorList>
    </citation>
    <scope>NUCLEOTIDE SEQUENCE [LARGE SCALE GENOMIC DNA]</scope>
    <source>
        <strain evidence="3 4">KUC8140</strain>
    </source>
</reference>
<dbReference type="AlphaFoldDB" id="A0A0H2R582"/>
<feature type="transmembrane region" description="Helical" evidence="1">
    <location>
        <begin position="243"/>
        <end position="261"/>
    </location>
</feature>
<feature type="transmembrane region" description="Helical" evidence="1">
    <location>
        <begin position="207"/>
        <end position="231"/>
    </location>
</feature>
<evidence type="ECO:0000313" key="4">
    <source>
        <dbReference type="Proteomes" id="UP000053477"/>
    </source>
</evidence>
<keyword evidence="1" id="KW-0472">Membrane</keyword>
<feature type="transmembrane region" description="Helical" evidence="1">
    <location>
        <begin position="54"/>
        <end position="76"/>
    </location>
</feature>
<keyword evidence="4" id="KW-1185">Reference proteome</keyword>
<feature type="transmembrane region" description="Helical" evidence="1">
    <location>
        <begin position="12"/>
        <end position="34"/>
    </location>
</feature>
<feature type="transmembrane region" description="Helical" evidence="1">
    <location>
        <begin position="166"/>
        <end position="186"/>
    </location>
</feature>
<dbReference type="InParanoid" id="A0A0H2R582"/>
<evidence type="ECO:0000313" key="3">
    <source>
        <dbReference type="EMBL" id="KLO06940.1"/>
    </source>
</evidence>
<feature type="transmembrane region" description="Helical" evidence="1">
    <location>
        <begin position="120"/>
        <end position="143"/>
    </location>
</feature>
<feature type="transmembrane region" description="Helical" evidence="1">
    <location>
        <begin position="88"/>
        <end position="108"/>
    </location>
</feature>
<dbReference type="EMBL" id="KQ086171">
    <property type="protein sequence ID" value="KLO06940.1"/>
    <property type="molecule type" value="Genomic_DNA"/>
</dbReference>
<keyword evidence="1" id="KW-1133">Transmembrane helix</keyword>
<name>A0A0H2R582_9AGAM</name>
<protein>
    <recommendedName>
        <fullName evidence="2">DUF6533 domain-containing protein</fullName>
    </recommendedName>
</protein>
<dbReference type="InterPro" id="IPR045340">
    <property type="entry name" value="DUF6533"/>
</dbReference>